<dbReference type="SUPFAM" id="SSF49899">
    <property type="entry name" value="Concanavalin A-like lectins/glucanases"/>
    <property type="match status" value="3"/>
</dbReference>
<evidence type="ECO:0000256" key="1">
    <source>
        <dbReference type="ARBA" id="ARBA00022729"/>
    </source>
</evidence>
<name>A0A809QWI8_9PROT</name>
<proteinExistence type="predicted"/>
<dbReference type="SMART" id="SM00560">
    <property type="entry name" value="LamGL"/>
    <property type="match status" value="2"/>
</dbReference>
<dbReference type="Pfam" id="PF13385">
    <property type="entry name" value="Laminin_G_3"/>
    <property type="match status" value="3"/>
</dbReference>
<feature type="domain" description="LamG-like jellyroll fold" evidence="5">
    <location>
        <begin position="101"/>
        <end position="229"/>
    </location>
</feature>
<feature type="region of interest" description="Disordered" evidence="3">
    <location>
        <begin position="41"/>
        <end position="70"/>
    </location>
</feature>
<dbReference type="PANTHER" id="PTHR42535">
    <property type="entry name" value="OOKINETE PROTEIN, PUTATIVE-RELATED"/>
    <property type="match status" value="1"/>
</dbReference>
<evidence type="ECO:0000256" key="3">
    <source>
        <dbReference type="SAM" id="MobiDB-lite"/>
    </source>
</evidence>
<protein>
    <recommendedName>
        <fullName evidence="5">LamG-like jellyroll fold domain-containing protein</fullName>
    </recommendedName>
</protein>
<dbReference type="Pfam" id="PF20419">
    <property type="entry name" value="DUF6701"/>
    <property type="match status" value="1"/>
</dbReference>
<dbReference type="AlphaFoldDB" id="A0A809QWI8"/>
<evidence type="ECO:0000259" key="5">
    <source>
        <dbReference type="SMART" id="SM00560"/>
    </source>
</evidence>
<feature type="chain" id="PRO_5035253315" description="LamG-like jellyroll fold domain-containing protein" evidence="4">
    <location>
        <begin position="19"/>
        <end position="1278"/>
    </location>
</feature>
<dbReference type="InterPro" id="IPR013320">
    <property type="entry name" value="ConA-like_dom_sf"/>
</dbReference>
<keyword evidence="1 4" id="KW-0732">Signal</keyword>
<evidence type="ECO:0000313" key="7">
    <source>
        <dbReference type="Proteomes" id="UP000662914"/>
    </source>
</evidence>
<dbReference type="Proteomes" id="UP000662914">
    <property type="component" value="Chromosome"/>
</dbReference>
<dbReference type="InterPro" id="IPR006558">
    <property type="entry name" value="LamG-like"/>
</dbReference>
<keyword evidence="2" id="KW-1015">Disulfide bond</keyword>
<dbReference type="Gene3D" id="2.60.120.200">
    <property type="match status" value="3"/>
</dbReference>
<dbReference type="EMBL" id="AP021857">
    <property type="protein sequence ID" value="BBO19783.1"/>
    <property type="molecule type" value="Genomic_DNA"/>
</dbReference>
<dbReference type="KEGG" id="ddz:DSYM_04820"/>
<evidence type="ECO:0000313" key="6">
    <source>
        <dbReference type="EMBL" id="BBO19783.1"/>
    </source>
</evidence>
<evidence type="ECO:0000256" key="2">
    <source>
        <dbReference type="ARBA" id="ARBA00023157"/>
    </source>
</evidence>
<sequence>MRIFAALLLMLLAGQAPAATLLGQYWLEELQWTGAAAEVRDSSGNNRHGQAIGAPLPSPTLGTPARPGRPGTCTYGSFPGPRDGGGALSIGGLPVNLAAGAKTSVSFWMYWDGTDSVMPIGWFRHDLWLVGGHFGFNTGNSDVFGIASAGLANRWVHVVAVFTNGNVAADELYIDGVAQAMSQRQSTPNNATAVVDATLQIGGWRSDTSYRFSGRIDDVKVYDGQLTAAEVAAVFNETHVCAPRLMLEWRLDECALGAVAGEVLDASGNGNNGTPLAGANTAAGRVCRGGIFNGVSPTRIKAASNFVDSLTNDFTISFWVNPATTHQIDAQSGSGTAGTGGQRYALYPAQGTDAWGPGHAGAGVSVGTNGVTVYEHAASYMPPLLVWSGAVSGWTHVAVAYQARQPRLYINGVLAATGLTSTYANVHPGLRSSGGTLHNDGGVGGGNWGWFNGGIDEFRIYDGALDAAQVASIAVPVARSCASCATLAHYRLEDSAWMGAPGEVQDASGNGRHGQALGAPFPVPEAVTPARPGNPGTCGYGRFSGGALNLPVSANTAPGAKTTASFWMYWDGSNSVMPIGWFRHDLWLVNGHFGFNTANSDVYGISSAGLANRWVHVSAVFTNGSVTANRLYINGVPQALTLRQSTPTLGNAVVNANLRASGWQSDSGYRFRSFIDEIDVFDGEMTQSQVLAQYNAVHPCGGATVPGGFNAFETSTPLGITGVIHTKVAAQQPAGFDLAIVALNAAKTGVETLFTGDVKVELLDTSNNGGPLDANACRSTWTPLPGFVPRILNFAAADLGRKNISLSENNAWRDVRVRMTYPAAGAPLAIGCSTDNFAIRPATLDFAATDNDWQTAGTARTLSNAIFPGGTVHKAGRPFTLTVTGRNGLGNVTSNYDGSPAAEITGYLLPVLGACPTCALTAGAFSGAGGTVTSNTASYSEVGVIQARMSDDTFAGVDAADGSSLAERTAYSTSSTVGRFVPDRFTLTAGSVTAACPGGAPAFSYMGQPFQSLSASVQAQNAVGNLTVNYATAGFAPGNLATLAWQAENADNGSDLSARLSVPTSSPLWAAGAYSVNTPAAEFRRASPDDPDGPFDSLQLGILLADPDGVALDGLDMNAATAGACVPCTAKAVGATSRVRFGRLHLQNTHGSELRSLRMPVSAEYWNGTGFVTHAADNCTGLGAVTLNLPPSSCTLPSIVSGLGGTLSSGSAALTLSAPNVRGCVDLRMVTPVWLRGRWDDSRDPDGNPATNYDDFAAARASFGIFRERLIYRREVTR</sequence>
<dbReference type="InterPro" id="IPR046524">
    <property type="entry name" value="DUF6701"/>
</dbReference>
<accession>A0A809QWI8</accession>
<gene>
    <name evidence="6" type="ORF">DSYM_04820</name>
</gene>
<organism evidence="6 7">
    <name type="scientific">Candidatus Desulfobacillus denitrificans</name>
    <dbReference type="NCBI Taxonomy" id="2608985"/>
    <lineage>
        <taxon>Bacteria</taxon>
        <taxon>Pseudomonadati</taxon>
        <taxon>Pseudomonadota</taxon>
        <taxon>Betaproteobacteria</taxon>
        <taxon>Candidatus Desulfobacillus</taxon>
    </lineage>
</organism>
<dbReference type="PANTHER" id="PTHR42535:SF2">
    <property type="entry name" value="CHROMOSOME UNDETERMINED SCAFFOLD_146, WHOLE GENOME SHOTGUN SEQUENCE"/>
    <property type="match status" value="1"/>
</dbReference>
<feature type="domain" description="LamG-like jellyroll fold" evidence="5">
    <location>
        <begin position="312"/>
        <end position="468"/>
    </location>
</feature>
<reference evidence="6" key="1">
    <citation type="journal article" name="DNA Res.">
        <title>The physiological potential of anammox bacteria as revealed by their core genome structure.</title>
        <authorList>
            <person name="Okubo T."/>
            <person name="Toyoda A."/>
            <person name="Fukuhara K."/>
            <person name="Uchiyama I."/>
            <person name="Harigaya Y."/>
            <person name="Kuroiwa M."/>
            <person name="Suzuki T."/>
            <person name="Murakami Y."/>
            <person name="Suwa Y."/>
            <person name="Takami H."/>
        </authorList>
    </citation>
    <scope>NUCLEOTIDE SEQUENCE</scope>
    <source>
        <strain evidence="6">317325-3</strain>
    </source>
</reference>
<evidence type="ECO:0000256" key="4">
    <source>
        <dbReference type="SAM" id="SignalP"/>
    </source>
</evidence>
<feature type="signal peptide" evidence="4">
    <location>
        <begin position="1"/>
        <end position="18"/>
    </location>
</feature>